<dbReference type="SUPFAM" id="SSF141868">
    <property type="entry name" value="EAL domain-like"/>
    <property type="match status" value="1"/>
</dbReference>
<organism evidence="2 3">
    <name type="scientific">Pseudomonas protegens (strain DSM 19095 / LMG 27888 / CFBP 6595 / CHA0)</name>
    <dbReference type="NCBI Taxonomy" id="1124983"/>
    <lineage>
        <taxon>Bacteria</taxon>
        <taxon>Pseudomonadati</taxon>
        <taxon>Pseudomonadota</taxon>
        <taxon>Gammaproteobacteria</taxon>
        <taxon>Pseudomonadales</taxon>
        <taxon>Pseudomonadaceae</taxon>
        <taxon>Pseudomonas</taxon>
    </lineage>
</organism>
<dbReference type="InterPro" id="IPR035919">
    <property type="entry name" value="EAL_sf"/>
</dbReference>
<dbReference type="CDD" id="cd01948">
    <property type="entry name" value="EAL"/>
    <property type="match status" value="1"/>
</dbReference>
<sequence>MSTLSVLLLCSNAFRVRHFSRILASCGFARVQVISDDCDGAQFPPALDELDLVICDSLHSLNAIPYLRRLCEHHGFFSMMECEALQAPIRWGLANFRVRSGKYCVGSYSELDTLQISALLLKALAIKRTVKGHARDDAPGAAGAGCANNDWVAELDVSQALEQRQIVPFFQPQVCMKTRRITGAEVLARWQHPHKGVLGPQFFLDLFDSPQGHRQLFDCLLQQGLALQRQLQGHVSGDALMFSYNIEASQLSDPQFALRVLQQIDEAQVPTRQVTLEITERQALVLSMQCIENISVLVHSGVRLSLDDFGTGHSSIMRLADIPFGQLKLDSGFVANATGAKETRIIEAIVGMAGALNLELVAEGIETEKQRAHLQRLGVDAAQGFLFYKPMNAAALIRVLTLSRPPQRQLSQS</sequence>
<proteinExistence type="predicted"/>
<dbReference type="eggNOG" id="COG2200">
    <property type="taxonomic scope" value="Bacteria"/>
</dbReference>
<feature type="domain" description="EAL" evidence="1">
    <location>
        <begin position="150"/>
        <end position="404"/>
    </location>
</feature>
<dbReference type="KEGG" id="pprc:PFLCHA0_c37300"/>
<dbReference type="Proteomes" id="UP000013940">
    <property type="component" value="Chromosome"/>
</dbReference>
<dbReference type="SMART" id="SM00052">
    <property type="entry name" value="EAL"/>
    <property type="match status" value="1"/>
</dbReference>
<accession>A0A2C9EPD2</accession>
<evidence type="ECO:0000313" key="2">
    <source>
        <dbReference type="EMBL" id="AGL85497.1"/>
    </source>
</evidence>
<dbReference type="PANTHER" id="PTHR33121">
    <property type="entry name" value="CYCLIC DI-GMP PHOSPHODIESTERASE PDEF"/>
    <property type="match status" value="1"/>
</dbReference>
<protein>
    <submittedName>
        <fullName evidence="2">Phytochrome-like protein Cph2</fullName>
    </submittedName>
</protein>
<name>A0A2C9EPD2_PSEPH</name>
<dbReference type="HOGENOM" id="CLU_000445_70_2_6"/>
<dbReference type="GO" id="GO:0071111">
    <property type="term" value="F:cyclic-guanylate-specific phosphodiesterase activity"/>
    <property type="evidence" value="ECO:0007669"/>
    <property type="project" value="InterPro"/>
</dbReference>
<evidence type="ECO:0000313" key="3">
    <source>
        <dbReference type="Proteomes" id="UP000013940"/>
    </source>
</evidence>
<dbReference type="InterPro" id="IPR001633">
    <property type="entry name" value="EAL_dom"/>
</dbReference>
<dbReference type="AlphaFoldDB" id="A0A2C9EPD2"/>
<reference evidence="3" key="1">
    <citation type="journal article" date="2014" name="Genome Announc.">
        <title>Full-genome sequence of the plant growth-promoting bacterium Pseudomonas protegens CHA0.</title>
        <authorList>
            <person name="Jousset A."/>
            <person name="Schuldes J."/>
            <person name="Keel C."/>
            <person name="Maurhofer M."/>
            <person name="Daniel R."/>
            <person name="Scheu S."/>
            <person name="Thuermer A."/>
        </authorList>
    </citation>
    <scope>NUCLEOTIDE SEQUENCE [LARGE SCALE GENOMIC DNA]</scope>
    <source>
        <strain evidence="3">DSM 19095 / LMG 27888 / CFBP 6595 / CHA0</strain>
    </source>
</reference>
<dbReference type="InterPro" id="IPR050706">
    <property type="entry name" value="Cyclic-di-GMP_PDE-like"/>
</dbReference>
<evidence type="ECO:0000259" key="1">
    <source>
        <dbReference type="PROSITE" id="PS50883"/>
    </source>
</evidence>
<dbReference type="PROSITE" id="PS50883">
    <property type="entry name" value="EAL"/>
    <property type="match status" value="1"/>
</dbReference>
<dbReference type="Pfam" id="PF00563">
    <property type="entry name" value="EAL"/>
    <property type="match status" value="1"/>
</dbReference>
<dbReference type="Gene3D" id="3.20.20.450">
    <property type="entry name" value="EAL domain"/>
    <property type="match status" value="1"/>
</dbReference>
<gene>
    <name evidence="2" type="primary">cph24</name>
    <name evidence="2" type="ORF">PFLCHA0_c37300</name>
</gene>
<dbReference type="PANTHER" id="PTHR33121:SF70">
    <property type="entry name" value="SIGNALING PROTEIN YKOW"/>
    <property type="match status" value="1"/>
</dbReference>
<dbReference type="EMBL" id="CP003190">
    <property type="protein sequence ID" value="AGL85497.1"/>
    <property type="molecule type" value="Genomic_DNA"/>
</dbReference>